<dbReference type="AlphaFoldDB" id="A0A2A9FHG6"/>
<comment type="similarity">
    <text evidence="4">In the C-terminal section; belongs to the HTP reductase family.</text>
</comment>
<evidence type="ECO:0000256" key="7">
    <source>
        <dbReference type="ARBA" id="ARBA00022857"/>
    </source>
</evidence>
<dbReference type="PROSITE" id="PS51747">
    <property type="entry name" value="CYT_DCMP_DEAMINASES_2"/>
    <property type="match status" value="1"/>
</dbReference>
<dbReference type="InterPro" id="IPR016193">
    <property type="entry name" value="Cytidine_deaminase-like"/>
</dbReference>
<gene>
    <name evidence="12" type="ORF">ATK36_5214</name>
</gene>
<dbReference type="UniPathway" id="UPA00275">
    <property type="reaction ID" value="UER00401"/>
</dbReference>
<dbReference type="GO" id="GO:0008703">
    <property type="term" value="F:5-amino-6-(5-phosphoribosylamino)uracil reductase activity"/>
    <property type="evidence" value="ECO:0007669"/>
    <property type="project" value="UniProtKB-EC"/>
</dbReference>
<evidence type="ECO:0000256" key="10">
    <source>
        <dbReference type="ARBA" id="ARBA00049886"/>
    </source>
</evidence>
<dbReference type="EC" id="3.5.4.26" evidence="5"/>
<evidence type="ECO:0000256" key="3">
    <source>
        <dbReference type="ARBA" id="ARBA00005259"/>
    </source>
</evidence>
<evidence type="ECO:0000313" key="12">
    <source>
        <dbReference type="EMBL" id="PFG50012.1"/>
    </source>
</evidence>
<organism evidence="12 13">
    <name type="scientific">Amycolatopsis sulphurea</name>
    <dbReference type="NCBI Taxonomy" id="76022"/>
    <lineage>
        <taxon>Bacteria</taxon>
        <taxon>Bacillati</taxon>
        <taxon>Actinomycetota</taxon>
        <taxon>Actinomycetes</taxon>
        <taxon>Pseudonocardiales</taxon>
        <taxon>Pseudonocardiaceae</taxon>
        <taxon>Amycolatopsis</taxon>
    </lineage>
</organism>
<dbReference type="GO" id="GO:0009231">
    <property type="term" value="P:riboflavin biosynthetic process"/>
    <property type="evidence" value="ECO:0007669"/>
    <property type="project" value="UniProtKB-UniPathway"/>
</dbReference>
<dbReference type="EMBL" id="PDJK01000002">
    <property type="protein sequence ID" value="PFG50012.1"/>
    <property type="molecule type" value="Genomic_DNA"/>
</dbReference>
<dbReference type="PANTHER" id="PTHR38011">
    <property type="entry name" value="DIHYDROFOLATE REDUCTASE FAMILY PROTEIN (AFU_ORTHOLOGUE AFUA_8G06820)"/>
    <property type="match status" value="1"/>
</dbReference>
<dbReference type="InterPro" id="IPR024072">
    <property type="entry name" value="DHFR-like_dom_sf"/>
</dbReference>
<dbReference type="InterPro" id="IPR050765">
    <property type="entry name" value="Riboflavin_Biosynth_HTPR"/>
</dbReference>
<dbReference type="SUPFAM" id="SSF53927">
    <property type="entry name" value="Cytidine deaminase-like"/>
    <property type="match status" value="1"/>
</dbReference>
<comment type="catalytic activity">
    <reaction evidence="9">
        <text>5-amino-6-(5-phospho-D-ribitylamino)uracil + NADP(+) = 5-amino-6-(5-phospho-D-ribosylamino)uracil + NADPH + H(+)</text>
        <dbReference type="Rhea" id="RHEA:17845"/>
        <dbReference type="ChEBI" id="CHEBI:15378"/>
        <dbReference type="ChEBI" id="CHEBI:57783"/>
        <dbReference type="ChEBI" id="CHEBI:58349"/>
        <dbReference type="ChEBI" id="CHEBI:58421"/>
        <dbReference type="ChEBI" id="CHEBI:58453"/>
        <dbReference type="EC" id="1.1.1.193"/>
    </reaction>
</comment>
<keyword evidence="7" id="KW-0521">NADP</keyword>
<evidence type="ECO:0000256" key="6">
    <source>
        <dbReference type="ARBA" id="ARBA00019930"/>
    </source>
</evidence>
<evidence type="ECO:0000256" key="2">
    <source>
        <dbReference type="ARBA" id="ARBA00004882"/>
    </source>
</evidence>
<dbReference type="InterPro" id="IPR002125">
    <property type="entry name" value="CMP_dCMP_dom"/>
</dbReference>
<name>A0A2A9FHG6_9PSEU</name>
<dbReference type="GO" id="GO:0008835">
    <property type="term" value="F:diaminohydroxyphosphoribosylaminopyrimidine deaminase activity"/>
    <property type="evidence" value="ECO:0007669"/>
    <property type="project" value="UniProtKB-EC"/>
</dbReference>
<evidence type="ECO:0000256" key="5">
    <source>
        <dbReference type="ARBA" id="ARBA00012766"/>
    </source>
</evidence>
<proteinExistence type="inferred from homology"/>
<comment type="caution">
    <text evidence="12">The sequence shown here is derived from an EMBL/GenBank/DDBJ whole genome shotgun (WGS) entry which is preliminary data.</text>
</comment>
<dbReference type="Gene3D" id="3.40.430.10">
    <property type="entry name" value="Dihydrofolate Reductase, subunit A"/>
    <property type="match status" value="1"/>
</dbReference>
<comment type="similarity">
    <text evidence="3">In the N-terminal section; belongs to the cytidine and deoxycytidylate deaminase family.</text>
</comment>
<protein>
    <recommendedName>
        <fullName evidence="6">Riboflavin biosynthesis protein RibD</fullName>
        <ecNumber evidence="5">3.5.4.26</ecNumber>
    </recommendedName>
</protein>
<dbReference type="SUPFAM" id="SSF53597">
    <property type="entry name" value="Dihydrofolate reductase-like"/>
    <property type="match status" value="1"/>
</dbReference>
<evidence type="ECO:0000313" key="13">
    <source>
        <dbReference type="Proteomes" id="UP000243542"/>
    </source>
</evidence>
<dbReference type="PANTHER" id="PTHR38011:SF7">
    <property type="entry name" value="2,5-DIAMINO-6-RIBOSYLAMINO-4(3H)-PYRIMIDINONE 5'-PHOSPHATE REDUCTASE"/>
    <property type="match status" value="1"/>
</dbReference>
<comment type="pathway">
    <text evidence="2">Cofactor biosynthesis; riboflavin biosynthesis; 5-amino-6-(D-ribitylamino)uracil from GTP: step 2/4.</text>
</comment>
<dbReference type="Pfam" id="PF00383">
    <property type="entry name" value="dCMP_cyt_deam_1"/>
    <property type="match status" value="1"/>
</dbReference>
<evidence type="ECO:0000259" key="11">
    <source>
        <dbReference type="PROSITE" id="PS51747"/>
    </source>
</evidence>
<evidence type="ECO:0000256" key="4">
    <source>
        <dbReference type="ARBA" id="ARBA00007417"/>
    </source>
</evidence>
<reference evidence="12 13" key="1">
    <citation type="submission" date="2017-10" db="EMBL/GenBank/DDBJ databases">
        <title>Sequencing the genomes of 1000 actinobacteria strains.</title>
        <authorList>
            <person name="Klenk H.-P."/>
        </authorList>
    </citation>
    <scope>NUCLEOTIDE SEQUENCE [LARGE SCALE GENOMIC DNA]</scope>
    <source>
        <strain evidence="12 13">DSM 46092</strain>
    </source>
</reference>
<dbReference type="Pfam" id="PF01872">
    <property type="entry name" value="RibD_C"/>
    <property type="match status" value="2"/>
</dbReference>
<dbReference type="Proteomes" id="UP000243542">
    <property type="component" value="Unassembled WGS sequence"/>
</dbReference>
<keyword evidence="13" id="KW-1185">Reference proteome</keyword>
<dbReference type="InterPro" id="IPR002734">
    <property type="entry name" value="RibDG_C"/>
</dbReference>
<evidence type="ECO:0000256" key="9">
    <source>
        <dbReference type="ARBA" id="ARBA00049861"/>
    </source>
</evidence>
<evidence type="ECO:0000256" key="1">
    <source>
        <dbReference type="ARBA" id="ARBA00002151"/>
    </source>
</evidence>
<comment type="catalytic activity">
    <reaction evidence="10">
        <text>2,5-diamino-6-hydroxy-4-(5-phosphoribosylamino)-pyrimidine + H2O + H(+) = 5-amino-6-(5-phospho-D-ribosylamino)uracil + NH4(+)</text>
        <dbReference type="Rhea" id="RHEA:21868"/>
        <dbReference type="ChEBI" id="CHEBI:15377"/>
        <dbReference type="ChEBI" id="CHEBI:15378"/>
        <dbReference type="ChEBI" id="CHEBI:28938"/>
        <dbReference type="ChEBI" id="CHEBI:58453"/>
        <dbReference type="ChEBI" id="CHEBI:58614"/>
        <dbReference type="EC" id="3.5.4.26"/>
    </reaction>
</comment>
<evidence type="ECO:0000256" key="8">
    <source>
        <dbReference type="ARBA" id="ARBA00023002"/>
    </source>
</evidence>
<keyword evidence="8" id="KW-0560">Oxidoreductase</keyword>
<dbReference type="RefSeq" id="WP_098513828.1">
    <property type="nucleotide sequence ID" value="NZ_JBIAKZ010000029.1"/>
</dbReference>
<accession>A0A2A9FHG6</accession>
<comment type="function">
    <text evidence="1">Converts 2,5-diamino-6-(ribosylamino)-4(3h)-pyrimidinone 5'-phosphate into 5-amino-6-(ribosylamino)-2,4(1h,3h)-pyrimidinedione 5'-phosphate.</text>
</comment>
<dbReference type="Gene3D" id="3.40.140.10">
    <property type="entry name" value="Cytidine Deaminase, domain 2"/>
    <property type="match status" value="1"/>
</dbReference>
<sequence>MTGRPHVLLSAAQSLDGYLDDASDTRLLLSNEDDFAEVDRLRAEADAILVGAGTVRADNPRLLVRSAELRQERLAAGKPEQPIKVTITAGGELDPAAHFFTTGDAPKLVYAPPGVADGLAGVATVVTIPPSEGVEVGAGADATTGGARPVEEGLVGAGGSGAARWLGDVLDDLAARGVRKLLVEGGGAVHTRFLDEGLADEVRLAVAPLIVGDPRAPRFLAGGAFPRPLELTGVRRLGDVAVLHYRAADEPSALDVRRLREAIELADRCPPSATFRVGAVIGLPDGTVLATGHSGEGDPRNHAEEAALSKVAPDDPRLAEATMYSSLEPCSARASHPKSCTQLILESPIPRVVMAWREPSLFVDCEGVEWLTAAGRRVIEVPALAADVRRVNTHLPGVRP</sequence>
<feature type="domain" description="CMP/dCMP-type deaminase" evidence="11">
    <location>
        <begin position="253"/>
        <end position="378"/>
    </location>
</feature>